<protein>
    <submittedName>
        <fullName evidence="1">Uncharacterized protein</fullName>
    </submittedName>
</protein>
<dbReference type="AlphaFoldDB" id="A0A3M6UHU4"/>
<evidence type="ECO:0000313" key="2">
    <source>
        <dbReference type="Proteomes" id="UP000275408"/>
    </source>
</evidence>
<gene>
    <name evidence="1" type="ORF">pdam_00024395</name>
</gene>
<accession>A0A3M6UHU4</accession>
<name>A0A3M6UHU4_POCDA</name>
<dbReference type="EMBL" id="RCHS01001486">
    <property type="protein sequence ID" value="RMX53243.1"/>
    <property type="molecule type" value="Genomic_DNA"/>
</dbReference>
<proteinExistence type="predicted"/>
<evidence type="ECO:0000313" key="1">
    <source>
        <dbReference type="EMBL" id="RMX53243.1"/>
    </source>
</evidence>
<feature type="non-terminal residue" evidence="1">
    <location>
        <position position="1"/>
    </location>
</feature>
<organism evidence="1 2">
    <name type="scientific">Pocillopora damicornis</name>
    <name type="common">Cauliflower coral</name>
    <name type="synonym">Millepora damicornis</name>
    <dbReference type="NCBI Taxonomy" id="46731"/>
    <lineage>
        <taxon>Eukaryota</taxon>
        <taxon>Metazoa</taxon>
        <taxon>Cnidaria</taxon>
        <taxon>Anthozoa</taxon>
        <taxon>Hexacorallia</taxon>
        <taxon>Scleractinia</taxon>
        <taxon>Astrocoeniina</taxon>
        <taxon>Pocilloporidae</taxon>
        <taxon>Pocillopora</taxon>
    </lineage>
</organism>
<dbReference type="Proteomes" id="UP000275408">
    <property type="component" value="Unassembled WGS sequence"/>
</dbReference>
<keyword evidence="2" id="KW-1185">Reference proteome</keyword>
<sequence length="145" mass="16613">QFAHAHCKARRTNKVSTARKYTSLKNVDELLESQFGIIRFKDSDSDINFYTGFPNYKTLLACYNLLNPGENGENIVYVNRATKDLEFSASSNKLDLTVDPSTQEKKDCEEIRKLLSSKDHSGEAVKMRDIPCKKLLVERTLEKFE</sequence>
<reference evidence="1 2" key="1">
    <citation type="journal article" date="2018" name="Sci. Rep.">
        <title>Comparative analysis of the Pocillopora damicornis genome highlights role of immune system in coral evolution.</title>
        <authorList>
            <person name="Cunning R."/>
            <person name="Bay R.A."/>
            <person name="Gillette P."/>
            <person name="Baker A.C."/>
            <person name="Traylor-Knowles N."/>
        </authorList>
    </citation>
    <scope>NUCLEOTIDE SEQUENCE [LARGE SCALE GENOMIC DNA]</scope>
    <source>
        <strain evidence="1">RSMAS</strain>
        <tissue evidence="1">Whole animal</tissue>
    </source>
</reference>
<comment type="caution">
    <text evidence="1">The sequence shown here is derived from an EMBL/GenBank/DDBJ whole genome shotgun (WGS) entry which is preliminary data.</text>
</comment>